<evidence type="ECO:0000313" key="7">
    <source>
        <dbReference type="EMBL" id="KAA8890039.1"/>
    </source>
</evidence>
<name>A0A5N0EMM7_9NOCA</name>
<keyword evidence="2 4" id="KW-0238">DNA-binding</keyword>
<feature type="DNA-binding region" description="H-T-H motif" evidence="4">
    <location>
        <begin position="168"/>
        <end position="187"/>
    </location>
</feature>
<keyword evidence="3" id="KW-0804">Transcription</keyword>
<dbReference type="Proteomes" id="UP000323876">
    <property type="component" value="Unassembled WGS sequence"/>
</dbReference>
<evidence type="ECO:0000256" key="5">
    <source>
        <dbReference type="SAM" id="MobiDB-lite"/>
    </source>
</evidence>
<organism evidence="7 8">
    <name type="scientific">Nocardia colli</name>
    <dbReference type="NCBI Taxonomy" id="2545717"/>
    <lineage>
        <taxon>Bacteria</taxon>
        <taxon>Bacillati</taxon>
        <taxon>Actinomycetota</taxon>
        <taxon>Actinomycetes</taxon>
        <taxon>Mycobacteriales</taxon>
        <taxon>Nocardiaceae</taxon>
        <taxon>Nocardia</taxon>
    </lineage>
</organism>
<proteinExistence type="predicted"/>
<dbReference type="InterPro" id="IPR001647">
    <property type="entry name" value="HTH_TetR"/>
</dbReference>
<evidence type="ECO:0000256" key="3">
    <source>
        <dbReference type="ARBA" id="ARBA00023163"/>
    </source>
</evidence>
<gene>
    <name evidence="7" type="ORF">F3087_01595</name>
</gene>
<dbReference type="Pfam" id="PF02909">
    <property type="entry name" value="TetR_C_1"/>
    <property type="match status" value="1"/>
</dbReference>
<feature type="compositionally biased region" description="Basic and acidic residues" evidence="5">
    <location>
        <begin position="11"/>
        <end position="25"/>
    </location>
</feature>
<evidence type="ECO:0000259" key="6">
    <source>
        <dbReference type="PROSITE" id="PS50977"/>
    </source>
</evidence>
<dbReference type="GO" id="GO:0003700">
    <property type="term" value="F:DNA-binding transcription factor activity"/>
    <property type="evidence" value="ECO:0007669"/>
    <property type="project" value="TreeGrafter"/>
</dbReference>
<dbReference type="PROSITE" id="PS50977">
    <property type="entry name" value="HTH_TETR_2"/>
    <property type="match status" value="1"/>
</dbReference>
<keyword evidence="8" id="KW-1185">Reference proteome</keyword>
<dbReference type="SUPFAM" id="SSF48498">
    <property type="entry name" value="Tetracyclin repressor-like, C-terminal domain"/>
    <property type="match status" value="1"/>
</dbReference>
<sequence length="333" mass="37029">MGVHQQVLAVSEREGRRRLPADPAHHLHPRRPRAPRSCPQDGRAAGRAGPRVLVPREHRGRPRRRRGQQAVGIPGRIDLRVLHPDADRAARITAGSRVPGLRCRYRLRRRPGPGRRVVVDSDNTVEVTRARRARRASPAPTNRTTLNRDYIAAVALSLIDRTGVDGFSMRKLGGALGADPMAAYRHFTDQQELFDGIAAAMFAELDMESLPWQEPWRDLMRAYAYRLRSTLRKHPNAVPVFATRQVRSELAVETGSWMVEHLQGAGFSATVAAQLTRCLREYAIGHILGQAIAAVAAQRPDGPEQLTDTDHFDIGLDAMLDGFGKHLDLGRHS</sequence>
<protein>
    <submittedName>
        <fullName evidence="7">TetR family transcriptional regulator</fullName>
    </submittedName>
</protein>
<dbReference type="InterPro" id="IPR050109">
    <property type="entry name" value="HTH-type_TetR-like_transc_reg"/>
</dbReference>
<dbReference type="InterPro" id="IPR036271">
    <property type="entry name" value="Tet_transcr_reg_TetR-rel_C_sf"/>
</dbReference>
<accession>A0A5N0EMM7</accession>
<dbReference type="SUPFAM" id="SSF46689">
    <property type="entry name" value="Homeodomain-like"/>
    <property type="match status" value="1"/>
</dbReference>
<dbReference type="PANTHER" id="PTHR30055">
    <property type="entry name" value="HTH-TYPE TRANSCRIPTIONAL REGULATOR RUTR"/>
    <property type="match status" value="1"/>
</dbReference>
<feature type="domain" description="HTH tetR-type" evidence="6">
    <location>
        <begin position="145"/>
        <end position="205"/>
    </location>
</feature>
<evidence type="ECO:0000256" key="4">
    <source>
        <dbReference type="PROSITE-ProRule" id="PRU00335"/>
    </source>
</evidence>
<feature type="region of interest" description="Disordered" evidence="5">
    <location>
        <begin position="1"/>
        <end position="71"/>
    </location>
</feature>
<dbReference type="GO" id="GO:0000976">
    <property type="term" value="F:transcription cis-regulatory region binding"/>
    <property type="evidence" value="ECO:0007669"/>
    <property type="project" value="TreeGrafter"/>
</dbReference>
<evidence type="ECO:0000313" key="8">
    <source>
        <dbReference type="Proteomes" id="UP000323876"/>
    </source>
</evidence>
<evidence type="ECO:0000256" key="1">
    <source>
        <dbReference type="ARBA" id="ARBA00023015"/>
    </source>
</evidence>
<dbReference type="PANTHER" id="PTHR30055:SF151">
    <property type="entry name" value="TRANSCRIPTIONAL REGULATORY PROTEIN"/>
    <property type="match status" value="1"/>
</dbReference>
<dbReference type="OrthoDB" id="329481at2"/>
<dbReference type="GO" id="GO:0045892">
    <property type="term" value="P:negative regulation of DNA-templated transcription"/>
    <property type="evidence" value="ECO:0007669"/>
    <property type="project" value="InterPro"/>
</dbReference>
<dbReference type="AlphaFoldDB" id="A0A5N0EMM7"/>
<reference evidence="7 8" key="1">
    <citation type="submission" date="2019-09" db="EMBL/GenBank/DDBJ databases">
        <authorList>
            <person name="Wang X."/>
        </authorList>
    </citation>
    <scope>NUCLEOTIDE SEQUENCE [LARGE SCALE GENOMIC DNA]</scope>
    <source>
        <strain evidence="7 8">CICC 11023</strain>
    </source>
</reference>
<dbReference type="Gene3D" id="1.10.357.10">
    <property type="entry name" value="Tetracycline Repressor, domain 2"/>
    <property type="match status" value="1"/>
</dbReference>
<dbReference type="EMBL" id="VXLC01000001">
    <property type="protein sequence ID" value="KAA8890039.1"/>
    <property type="molecule type" value="Genomic_DNA"/>
</dbReference>
<dbReference type="InterPro" id="IPR004111">
    <property type="entry name" value="Repressor_TetR_C"/>
</dbReference>
<keyword evidence="1" id="KW-0805">Transcription regulation</keyword>
<comment type="caution">
    <text evidence="7">The sequence shown here is derived from an EMBL/GenBank/DDBJ whole genome shotgun (WGS) entry which is preliminary data.</text>
</comment>
<evidence type="ECO:0000256" key="2">
    <source>
        <dbReference type="ARBA" id="ARBA00023125"/>
    </source>
</evidence>
<dbReference type="InterPro" id="IPR009057">
    <property type="entry name" value="Homeodomain-like_sf"/>
</dbReference>
<feature type="compositionally biased region" description="Basic residues" evidence="5">
    <location>
        <begin position="58"/>
        <end position="67"/>
    </location>
</feature>